<dbReference type="InterPro" id="IPR027417">
    <property type="entry name" value="P-loop_NTPase"/>
</dbReference>
<dbReference type="SUPFAM" id="SSF52540">
    <property type="entry name" value="P-loop containing nucleoside triphosphate hydrolases"/>
    <property type="match status" value="1"/>
</dbReference>
<dbReference type="AlphaFoldDB" id="A0A840YAH8"/>
<dbReference type="PANTHER" id="PTHR32182:SF0">
    <property type="entry name" value="DNA REPLICATION AND REPAIR PROTEIN RECF"/>
    <property type="match status" value="1"/>
</dbReference>
<organism evidence="1 2">
    <name type="scientific">Neoroseomonas alkaliterrae</name>
    <dbReference type="NCBI Taxonomy" id="1452450"/>
    <lineage>
        <taxon>Bacteria</taxon>
        <taxon>Pseudomonadati</taxon>
        <taxon>Pseudomonadota</taxon>
        <taxon>Alphaproteobacteria</taxon>
        <taxon>Acetobacterales</taxon>
        <taxon>Acetobacteraceae</taxon>
        <taxon>Neoroseomonas</taxon>
    </lineage>
</organism>
<name>A0A840YAH8_9PROT</name>
<dbReference type="GO" id="GO:0005524">
    <property type="term" value="F:ATP binding"/>
    <property type="evidence" value="ECO:0007669"/>
    <property type="project" value="UniProtKB-KW"/>
</dbReference>
<evidence type="ECO:0000313" key="1">
    <source>
        <dbReference type="EMBL" id="MBB5690884.1"/>
    </source>
</evidence>
<accession>A0A840YAH8</accession>
<protein>
    <submittedName>
        <fullName evidence="1">Energy-coupling factor transporter ATP-binding protein EcfA2</fullName>
    </submittedName>
</protein>
<reference evidence="1 2" key="1">
    <citation type="submission" date="2020-08" db="EMBL/GenBank/DDBJ databases">
        <title>Genomic Encyclopedia of Type Strains, Phase IV (KMG-IV): sequencing the most valuable type-strain genomes for metagenomic binning, comparative biology and taxonomic classification.</title>
        <authorList>
            <person name="Goeker M."/>
        </authorList>
    </citation>
    <scope>NUCLEOTIDE SEQUENCE [LARGE SCALE GENOMIC DNA]</scope>
    <source>
        <strain evidence="1 2">DSM 25895</strain>
    </source>
</reference>
<dbReference type="GO" id="GO:0000731">
    <property type="term" value="P:DNA synthesis involved in DNA repair"/>
    <property type="evidence" value="ECO:0007669"/>
    <property type="project" value="TreeGrafter"/>
</dbReference>
<proteinExistence type="predicted"/>
<keyword evidence="2" id="KW-1185">Reference proteome</keyword>
<dbReference type="Proteomes" id="UP000562254">
    <property type="component" value="Unassembled WGS sequence"/>
</dbReference>
<keyword evidence="1" id="KW-0547">Nucleotide-binding</keyword>
<keyword evidence="1" id="KW-0067">ATP-binding</keyword>
<gene>
    <name evidence="1" type="ORF">FHS88_003024</name>
</gene>
<dbReference type="Gene3D" id="3.40.50.300">
    <property type="entry name" value="P-loop containing nucleotide triphosphate hydrolases"/>
    <property type="match status" value="1"/>
</dbReference>
<sequence>MSQSAILPAARIAEIRISDFRAFPAVAPAAITLEGRNLLAWGENGSGKSTIYRALRGLFSVPAPEIAPMGNVFSAPPNPSVTVTLTDGKAFPWTSAGHPSSEVVETARKSAFLSHTRLLEMSRGSSPNEPPNLFDVAVTKLLADFEATIAGGLRRTVGELWSEVDKAMQRRIQDPRGGRRPKDFAEKVGAACDQFNAGMKQALNALETHAKGLLRRLLDVFQTDALELVGFTFYGVTYDTGARELRNQTLTANLAFRGHALPAPPNFLNEARLSALAIATYLAGRLTCVPTNDKALKLLVLDDLLISLDYSHRRPVLEVIADLFKGWQIILLTHDRFWFELAREQLTDEPWKAIEIYEKVDGDGLLRPVIWESQDDLVAATLKQAGRFLDDNHPAAAANYARTACELTLRRYCRKHNLQFGYTDEPQKIKLEDLLRKGEAHATGNTDRKAAFQGLKKYKKLILNPLSHNPTQPIVKADVQAALAAVEALVEACKK</sequence>
<dbReference type="RefSeq" id="WP_184486237.1">
    <property type="nucleotide sequence ID" value="NZ_JAAEDJ010000114.1"/>
</dbReference>
<dbReference type="PANTHER" id="PTHR32182">
    <property type="entry name" value="DNA REPLICATION AND REPAIR PROTEIN RECF"/>
    <property type="match status" value="1"/>
</dbReference>
<comment type="caution">
    <text evidence="1">The sequence shown here is derived from an EMBL/GenBank/DDBJ whole genome shotgun (WGS) entry which is preliminary data.</text>
</comment>
<dbReference type="GO" id="GO:0006302">
    <property type="term" value="P:double-strand break repair"/>
    <property type="evidence" value="ECO:0007669"/>
    <property type="project" value="TreeGrafter"/>
</dbReference>
<evidence type="ECO:0000313" key="2">
    <source>
        <dbReference type="Proteomes" id="UP000562254"/>
    </source>
</evidence>
<dbReference type="EMBL" id="JACIJE010000008">
    <property type="protein sequence ID" value="MBB5690884.1"/>
    <property type="molecule type" value="Genomic_DNA"/>
</dbReference>